<dbReference type="GO" id="GO:0046654">
    <property type="term" value="P:tetrahydrofolate biosynthetic process"/>
    <property type="evidence" value="ECO:0007669"/>
    <property type="project" value="UniProtKB-UniPathway"/>
</dbReference>
<dbReference type="InterPro" id="IPR035907">
    <property type="entry name" value="Hppk_sf"/>
</dbReference>
<keyword evidence="8" id="KW-0289">Folate biosynthesis</keyword>
<protein>
    <recommendedName>
        <fullName evidence="3">2-amino-4-hydroxy-6-hydroxymethyldihydropteridine diphosphokinase</fullName>
        <ecNumber evidence="3">2.7.6.3</ecNumber>
    </recommendedName>
</protein>
<name>D3LX43_9FIRM</name>
<reference evidence="12" key="1">
    <citation type="submission" date="2009-12" db="EMBL/GenBank/DDBJ databases">
        <title>Sequence of Clostridiales genomosp. BVAB3 str. UPII9-5.</title>
        <authorList>
            <person name="Madupu R."/>
            <person name="Durkin A.S."/>
            <person name="Torralba M."/>
            <person name="Methe B."/>
            <person name="Sutton G.G."/>
            <person name="Strausberg R.L."/>
            <person name="Nelson K.E."/>
        </authorList>
    </citation>
    <scope>NUCLEOTIDE SEQUENCE [LARGE SCALE GENOMIC DNA]</scope>
    <source>
        <strain evidence="12">28L</strain>
    </source>
</reference>
<evidence type="ECO:0000256" key="7">
    <source>
        <dbReference type="ARBA" id="ARBA00022840"/>
    </source>
</evidence>
<evidence type="ECO:0000256" key="6">
    <source>
        <dbReference type="ARBA" id="ARBA00022777"/>
    </source>
</evidence>
<dbReference type="eggNOG" id="COG0801">
    <property type="taxonomic scope" value="Bacteria"/>
</dbReference>
<evidence type="ECO:0000256" key="5">
    <source>
        <dbReference type="ARBA" id="ARBA00022741"/>
    </source>
</evidence>
<dbReference type="Pfam" id="PF01288">
    <property type="entry name" value="HPPK"/>
    <property type="match status" value="1"/>
</dbReference>
<dbReference type="EMBL" id="ADGP01000033">
    <property type="protein sequence ID" value="EFD93430.1"/>
    <property type="molecule type" value="Genomic_DNA"/>
</dbReference>
<dbReference type="SUPFAM" id="SSF55083">
    <property type="entry name" value="6-hydroxymethyl-7,8-dihydropterin pyrophosphokinase, HPPK"/>
    <property type="match status" value="1"/>
</dbReference>
<comment type="pathway">
    <text evidence="2">Cofactor biosynthesis; tetrahydrofolate biosynthesis; 2-amino-4-hydroxy-6-hydroxymethyl-7,8-dihydropteridine diphosphate from 7,8-dihydroneopterin triphosphate: step 4/4.</text>
</comment>
<dbReference type="PANTHER" id="PTHR43071">
    <property type="entry name" value="2-AMINO-4-HYDROXY-6-HYDROXYMETHYLDIHYDROPTERIDINE PYROPHOSPHOKINASE"/>
    <property type="match status" value="1"/>
</dbReference>
<comment type="caution">
    <text evidence="10">The sequence shown here is derived from an EMBL/GenBank/DDBJ whole genome shotgun (WGS) entry which is preliminary data.</text>
</comment>
<dbReference type="STRING" id="699218.HMPREF0889_0853"/>
<evidence type="ECO:0000256" key="2">
    <source>
        <dbReference type="ARBA" id="ARBA00005051"/>
    </source>
</evidence>
<reference evidence="10" key="2">
    <citation type="submission" date="2009-12" db="EMBL/GenBank/DDBJ databases">
        <authorList>
            <person name="Madupu R."/>
            <person name="Durkin A.S."/>
            <person name="Torralba M."/>
            <person name="Methe B."/>
            <person name="Sutton G.G."/>
            <person name="Strausberg R.L."/>
            <person name="Nelson K.E."/>
        </authorList>
    </citation>
    <scope>NUCLEOTIDE SEQUENCE</scope>
    <source>
        <strain evidence="10">28L</strain>
    </source>
</reference>
<dbReference type="CDD" id="cd00483">
    <property type="entry name" value="HPPK"/>
    <property type="match status" value="1"/>
</dbReference>
<dbReference type="NCBIfam" id="TIGR01498">
    <property type="entry name" value="folK"/>
    <property type="match status" value="1"/>
</dbReference>
<evidence type="ECO:0000256" key="1">
    <source>
        <dbReference type="ARBA" id="ARBA00000198"/>
    </source>
</evidence>
<dbReference type="PANTHER" id="PTHR43071:SF1">
    <property type="entry name" value="2-AMINO-4-HYDROXY-6-HYDROXYMETHYLDIHYDROPTERIDINE PYROPHOSPHOKINASE"/>
    <property type="match status" value="1"/>
</dbReference>
<dbReference type="AlphaFoldDB" id="D3LX43"/>
<evidence type="ECO:0000259" key="9">
    <source>
        <dbReference type="PROSITE" id="PS00794"/>
    </source>
</evidence>
<dbReference type="GO" id="GO:0003848">
    <property type="term" value="F:2-amino-4-hydroxy-6-hydroxymethyldihydropteridine diphosphokinase activity"/>
    <property type="evidence" value="ECO:0007669"/>
    <property type="project" value="UniProtKB-EC"/>
</dbReference>
<proteinExistence type="predicted"/>
<dbReference type="Gene3D" id="3.30.70.560">
    <property type="entry name" value="7,8-Dihydro-6-hydroxymethylpterin-pyrophosphokinase HPPK"/>
    <property type="match status" value="1"/>
</dbReference>
<keyword evidence="4 10" id="KW-0808">Transferase</keyword>
<keyword evidence="6" id="KW-0418">Kinase</keyword>
<keyword evidence="5" id="KW-0547">Nucleotide-binding</keyword>
<dbReference type="GO" id="GO:0046656">
    <property type="term" value="P:folic acid biosynthetic process"/>
    <property type="evidence" value="ECO:0007669"/>
    <property type="project" value="UniProtKB-KW"/>
</dbReference>
<dbReference type="OrthoDB" id="9808041at2"/>
<sequence length="167" mass="19287">MNRFYLSLGANLGEREETLVQAVSLLRRAACDITALSSLYETVPWGKTDQPDFLNAALALRTERDGAALLAVCMDIERRLGRQRHEKWGARTIDLDLVYSPDEECHTVNLQLPHPYLTQRAFVLVPLQEIAPNLCFYGKSIDRWIHRVSQEGQQVRRYRKGNTWKKF</sequence>
<dbReference type="RefSeq" id="WP_007391454.1">
    <property type="nucleotide sequence ID" value="NZ_ADGP01000033.1"/>
</dbReference>
<evidence type="ECO:0000256" key="4">
    <source>
        <dbReference type="ARBA" id="ARBA00022679"/>
    </source>
</evidence>
<keyword evidence="13" id="KW-1185">Reference proteome</keyword>
<dbReference type="Proteomes" id="UP000003242">
    <property type="component" value="Unassembled WGS sequence"/>
</dbReference>
<dbReference type="GO" id="GO:0005524">
    <property type="term" value="F:ATP binding"/>
    <property type="evidence" value="ECO:0007669"/>
    <property type="project" value="UniProtKB-KW"/>
</dbReference>
<comment type="catalytic activity">
    <reaction evidence="1">
        <text>6-hydroxymethyl-7,8-dihydropterin + ATP = (7,8-dihydropterin-6-yl)methyl diphosphate + AMP + H(+)</text>
        <dbReference type="Rhea" id="RHEA:11412"/>
        <dbReference type="ChEBI" id="CHEBI:15378"/>
        <dbReference type="ChEBI" id="CHEBI:30616"/>
        <dbReference type="ChEBI" id="CHEBI:44841"/>
        <dbReference type="ChEBI" id="CHEBI:72950"/>
        <dbReference type="ChEBI" id="CHEBI:456215"/>
        <dbReference type="EC" id="2.7.6.3"/>
    </reaction>
</comment>
<dbReference type="GO" id="GO:0016301">
    <property type="term" value="F:kinase activity"/>
    <property type="evidence" value="ECO:0007669"/>
    <property type="project" value="UniProtKB-KW"/>
</dbReference>
<feature type="domain" description="7,8-dihydro-6-hydroxymethylpterin-pyrophosphokinase" evidence="9">
    <location>
        <begin position="87"/>
        <end position="98"/>
    </location>
</feature>
<evidence type="ECO:0000313" key="12">
    <source>
        <dbReference type="Proteomes" id="UP000003242"/>
    </source>
</evidence>
<gene>
    <name evidence="10" type="primary">folK</name>
    <name evidence="10" type="ORF">HMPREF0889_0853</name>
    <name evidence="11" type="ORF">HMPREF1039_1203</name>
</gene>
<accession>D3LX43</accession>
<keyword evidence="7" id="KW-0067">ATP-binding</keyword>
<dbReference type="InterPro" id="IPR000550">
    <property type="entry name" value="Hppk"/>
</dbReference>
<evidence type="ECO:0000313" key="13">
    <source>
        <dbReference type="Proteomes" id="UP000004018"/>
    </source>
</evidence>
<dbReference type="UniPathway" id="UPA00077">
    <property type="reaction ID" value="UER00155"/>
</dbReference>
<evidence type="ECO:0000313" key="10">
    <source>
        <dbReference type="EMBL" id="EFD93430.1"/>
    </source>
</evidence>
<organism evidence="10 12">
    <name type="scientific">Megasphaera lornae</name>
    <dbReference type="NCBI Taxonomy" id="1000568"/>
    <lineage>
        <taxon>Bacteria</taxon>
        <taxon>Bacillati</taxon>
        <taxon>Bacillota</taxon>
        <taxon>Negativicutes</taxon>
        <taxon>Veillonellales</taxon>
        <taxon>Veillonellaceae</taxon>
        <taxon>Megasphaera</taxon>
    </lineage>
</organism>
<evidence type="ECO:0000256" key="3">
    <source>
        <dbReference type="ARBA" id="ARBA00013253"/>
    </source>
</evidence>
<evidence type="ECO:0000313" key="11">
    <source>
        <dbReference type="EMBL" id="EGL39641.1"/>
    </source>
</evidence>
<dbReference type="Proteomes" id="UP000004018">
    <property type="component" value="Unassembled WGS sequence"/>
</dbReference>
<reference evidence="11 13" key="3">
    <citation type="submission" date="2011-04" db="EMBL/GenBank/DDBJ databases">
        <authorList>
            <person name="Harkins D.M."/>
            <person name="Madupu R."/>
            <person name="Durkin A.S."/>
            <person name="Torralba M."/>
            <person name="Methe B."/>
            <person name="Sutton G.G."/>
            <person name="Nelson K.E."/>
        </authorList>
    </citation>
    <scope>NUCLEOTIDE SEQUENCE [LARGE SCALE GENOMIC DNA]</scope>
    <source>
        <strain evidence="11 13">UPII 199-6</strain>
    </source>
</reference>
<dbReference type="EMBL" id="AFIJ01000035">
    <property type="protein sequence ID" value="EGL39641.1"/>
    <property type="molecule type" value="Genomic_DNA"/>
</dbReference>
<dbReference type="PROSITE" id="PS00794">
    <property type="entry name" value="HPPK"/>
    <property type="match status" value="1"/>
</dbReference>
<evidence type="ECO:0000256" key="8">
    <source>
        <dbReference type="ARBA" id="ARBA00022909"/>
    </source>
</evidence>
<dbReference type="EC" id="2.7.6.3" evidence="3"/>